<keyword evidence="7 8" id="KW-0472">Membrane</keyword>
<keyword evidence="2" id="KW-1003">Cell membrane</keyword>
<evidence type="ECO:0000256" key="8">
    <source>
        <dbReference type="SAM" id="Phobius"/>
    </source>
</evidence>
<evidence type="ECO:0000259" key="9">
    <source>
        <dbReference type="Pfam" id="PF13231"/>
    </source>
</evidence>
<feature type="domain" description="Glycosyltransferase RgtA/B/C/D-like" evidence="9">
    <location>
        <begin position="155"/>
        <end position="280"/>
    </location>
</feature>
<evidence type="ECO:0000256" key="2">
    <source>
        <dbReference type="ARBA" id="ARBA00022475"/>
    </source>
</evidence>
<dbReference type="Pfam" id="PF13231">
    <property type="entry name" value="PMT_2"/>
    <property type="match status" value="1"/>
</dbReference>
<reference evidence="10 11" key="1">
    <citation type="submission" date="2019-02" db="EMBL/GenBank/DDBJ databases">
        <title>Deep-cultivation of Planctomycetes and their phenomic and genomic characterization uncovers novel biology.</title>
        <authorList>
            <person name="Wiegand S."/>
            <person name="Jogler M."/>
            <person name="Boedeker C."/>
            <person name="Pinto D."/>
            <person name="Vollmers J."/>
            <person name="Rivas-Marin E."/>
            <person name="Kohn T."/>
            <person name="Peeters S.H."/>
            <person name="Heuer A."/>
            <person name="Rast P."/>
            <person name="Oberbeckmann S."/>
            <person name="Bunk B."/>
            <person name="Jeske O."/>
            <person name="Meyerdierks A."/>
            <person name="Storesund J.E."/>
            <person name="Kallscheuer N."/>
            <person name="Luecker S."/>
            <person name="Lage O.M."/>
            <person name="Pohl T."/>
            <person name="Merkel B.J."/>
            <person name="Hornburger P."/>
            <person name="Mueller R.-W."/>
            <person name="Bruemmer F."/>
            <person name="Labrenz M."/>
            <person name="Spormann A.M."/>
            <person name="Op den Camp H."/>
            <person name="Overmann J."/>
            <person name="Amann R."/>
            <person name="Jetten M.S.M."/>
            <person name="Mascher T."/>
            <person name="Medema M.H."/>
            <person name="Devos D.P."/>
            <person name="Kaster A.-K."/>
            <person name="Ovreas L."/>
            <person name="Rohde M."/>
            <person name="Galperin M.Y."/>
            <person name="Jogler C."/>
        </authorList>
    </citation>
    <scope>NUCLEOTIDE SEQUENCE [LARGE SCALE GENOMIC DNA]</scope>
    <source>
        <strain evidence="10 11">Mal52</strain>
    </source>
</reference>
<dbReference type="GO" id="GO:0009103">
    <property type="term" value="P:lipopolysaccharide biosynthetic process"/>
    <property type="evidence" value="ECO:0007669"/>
    <property type="project" value="UniProtKB-ARBA"/>
</dbReference>
<evidence type="ECO:0000256" key="6">
    <source>
        <dbReference type="ARBA" id="ARBA00022989"/>
    </source>
</evidence>
<evidence type="ECO:0000256" key="4">
    <source>
        <dbReference type="ARBA" id="ARBA00022679"/>
    </source>
</evidence>
<feature type="transmembrane region" description="Helical" evidence="8">
    <location>
        <begin position="444"/>
        <end position="463"/>
    </location>
</feature>
<feature type="transmembrane region" description="Helical" evidence="8">
    <location>
        <begin position="377"/>
        <end position="406"/>
    </location>
</feature>
<dbReference type="PANTHER" id="PTHR33908:SF11">
    <property type="entry name" value="MEMBRANE PROTEIN"/>
    <property type="match status" value="1"/>
</dbReference>
<name>A0A517ZLT3_9PLAN</name>
<dbReference type="Proteomes" id="UP000319383">
    <property type="component" value="Chromosome"/>
</dbReference>
<feature type="transmembrane region" description="Helical" evidence="8">
    <location>
        <begin position="243"/>
        <end position="262"/>
    </location>
</feature>
<dbReference type="EMBL" id="CP036276">
    <property type="protein sequence ID" value="QDU43436.1"/>
    <property type="molecule type" value="Genomic_DNA"/>
</dbReference>
<dbReference type="KEGG" id="sdyn:Mal52_19100"/>
<feature type="transmembrane region" description="Helical" evidence="8">
    <location>
        <begin position="180"/>
        <end position="199"/>
    </location>
</feature>
<dbReference type="AlphaFoldDB" id="A0A517ZLT3"/>
<dbReference type="GO" id="GO:0005886">
    <property type="term" value="C:plasma membrane"/>
    <property type="evidence" value="ECO:0007669"/>
    <property type="project" value="UniProtKB-SubCell"/>
</dbReference>
<evidence type="ECO:0000256" key="5">
    <source>
        <dbReference type="ARBA" id="ARBA00022692"/>
    </source>
</evidence>
<feature type="transmembrane region" description="Helical" evidence="8">
    <location>
        <begin position="49"/>
        <end position="68"/>
    </location>
</feature>
<evidence type="ECO:0000256" key="1">
    <source>
        <dbReference type="ARBA" id="ARBA00004651"/>
    </source>
</evidence>
<feature type="transmembrane region" description="Helical" evidence="8">
    <location>
        <begin position="148"/>
        <end position="168"/>
    </location>
</feature>
<feature type="transmembrane region" description="Helical" evidence="8">
    <location>
        <begin position="283"/>
        <end position="300"/>
    </location>
</feature>
<keyword evidence="11" id="KW-1185">Reference proteome</keyword>
<organism evidence="10 11">
    <name type="scientific">Symmachiella dynata</name>
    <dbReference type="NCBI Taxonomy" id="2527995"/>
    <lineage>
        <taxon>Bacteria</taxon>
        <taxon>Pseudomonadati</taxon>
        <taxon>Planctomycetota</taxon>
        <taxon>Planctomycetia</taxon>
        <taxon>Planctomycetales</taxon>
        <taxon>Planctomycetaceae</taxon>
        <taxon>Symmachiella</taxon>
    </lineage>
</organism>
<dbReference type="GO" id="GO:0016763">
    <property type="term" value="F:pentosyltransferase activity"/>
    <property type="evidence" value="ECO:0007669"/>
    <property type="project" value="TreeGrafter"/>
</dbReference>
<feature type="transmembrane region" description="Helical" evidence="8">
    <location>
        <begin position="418"/>
        <end position="438"/>
    </location>
</feature>
<evidence type="ECO:0000256" key="7">
    <source>
        <dbReference type="ARBA" id="ARBA00023136"/>
    </source>
</evidence>
<sequence>MCLGAARQIHAIRTILQNDSGRQSTVGESLGESETCLATTTSVAYPRPVWVAVIVLLIVQAGLLAYAATRHSPTLNEPGHLVAGMRHWQFGQFELYRVNPPLSHMVAALPLLATDVKTDWNDFNDAPGARPVFNIGEDFITANGERSIWLFTLARWAGIPFSLLGGYFCFRWGSELYGNAAGLLALVLWCFSPNILAHAELVTPDMAATSLGITVSYAFWRWLKSPTWWGAVVAGLLLGLAELTKFTWVILFGLWPLLWVFWKLTHRRSDDSRQRWLPQGLQLMMQLVLAVYVINLGYGFEGSFTKLGDFKFVSALLQGTDGKESDSMNRFADTQWKNVPVPFPKDYVLGMDVQKRDFEDFASPSYLRGTFQQRGWWYYYVYAAAIKIPLGTWALIVLALVNSILARRRDDGSRFADTFVLLAPAVVVFVLVSSQTGFSHHFRYVLPCFPFLFVWVSQVANVFGRWSWKSGLVTAAVLWSVASSLWTYPHNLSYFNELAGGPMGGPAHLINSNVDWGQDLLHLKSWLKAHPDAKPLHLAYYGYYDPADLGLEYTAIPRKRPVDDNKQSSSEQFALKPGWYAVSVNYVRGYPWRAPQGAYADFQNFTPIAKAGYSIYIYKIDGDNTHAVE</sequence>
<accession>A0A517ZLT3</accession>
<evidence type="ECO:0000313" key="11">
    <source>
        <dbReference type="Proteomes" id="UP000319383"/>
    </source>
</evidence>
<keyword evidence="6 8" id="KW-1133">Transmembrane helix</keyword>
<keyword evidence="4" id="KW-0808">Transferase</keyword>
<dbReference type="InterPro" id="IPR050297">
    <property type="entry name" value="LipidA_mod_glycosyltrf_83"/>
</dbReference>
<dbReference type="PANTHER" id="PTHR33908">
    <property type="entry name" value="MANNOSYLTRANSFERASE YKCB-RELATED"/>
    <property type="match status" value="1"/>
</dbReference>
<evidence type="ECO:0000256" key="3">
    <source>
        <dbReference type="ARBA" id="ARBA00022676"/>
    </source>
</evidence>
<keyword evidence="3" id="KW-0328">Glycosyltransferase</keyword>
<comment type="subcellular location">
    <subcellularLocation>
        <location evidence="1">Cell membrane</location>
        <topology evidence="1">Multi-pass membrane protein</topology>
    </subcellularLocation>
</comment>
<evidence type="ECO:0000313" key="10">
    <source>
        <dbReference type="EMBL" id="QDU43436.1"/>
    </source>
</evidence>
<feature type="transmembrane region" description="Helical" evidence="8">
    <location>
        <begin position="470"/>
        <end position="488"/>
    </location>
</feature>
<gene>
    <name evidence="10" type="ORF">Mal52_19100</name>
</gene>
<keyword evidence="5 8" id="KW-0812">Transmembrane</keyword>
<protein>
    <recommendedName>
        <fullName evidence="9">Glycosyltransferase RgtA/B/C/D-like domain-containing protein</fullName>
    </recommendedName>
</protein>
<proteinExistence type="predicted"/>
<dbReference type="InterPro" id="IPR038731">
    <property type="entry name" value="RgtA/B/C-like"/>
</dbReference>